<dbReference type="EMBL" id="CAADFY010000002">
    <property type="protein sequence ID" value="VFK51431.1"/>
    <property type="molecule type" value="Genomic_DNA"/>
</dbReference>
<sequence>MMPANSSVSIHLDEFHFTIYASELGFYVLFRLAQVTPDDNFRPSAHILIRHLDDIFLETQLIIVIIISRIC</sequence>
<evidence type="ECO:0000313" key="1">
    <source>
        <dbReference type="EMBL" id="VFK50306.1"/>
    </source>
</evidence>
<gene>
    <name evidence="3" type="ORF">BECKTUN1418D_GA0071000_12651</name>
    <name evidence="1" type="ORF">BECKTUN1418E_GA0071001_100219</name>
    <name evidence="2" type="ORF">BECKTUN1418F_GA0071002_100218</name>
</gene>
<dbReference type="EMBL" id="CAADFX010000265">
    <property type="protein sequence ID" value="VFK64463.1"/>
    <property type="molecule type" value="Genomic_DNA"/>
</dbReference>
<reference evidence="2" key="1">
    <citation type="submission" date="2019-02" db="EMBL/GenBank/DDBJ databases">
        <authorList>
            <person name="Gruber-Vodicka R. H."/>
            <person name="Seah K. B. B."/>
        </authorList>
    </citation>
    <scope>NUCLEOTIDE SEQUENCE</scope>
    <source>
        <strain evidence="3">BECK_BY1</strain>
        <strain evidence="1">BECK_BY2</strain>
        <strain evidence="2">BECK_BY3</strain>
    </source>
</reference>
<protein>
    <submittedName>
        <fullName evidence="2">Uncharacterized protein</fullName>
    </submittedName>
</protein>
<organism evidence="2">
    <name type="scientific">Candidatus Kentrum sp. TUN</name>
    <dbReference type="NCBI Taxonomy" id="2126343"/>
    <lineage>
        <taxon>Bacteria</taxon>
        <taxon>Pseudomonadati</taxon>
        <taxon>Pseudomonadota</taxon>
        <taxon>Gammaproteobacteria</taxon>
        <taxon>Candidatus Kentrum</taxon>
    </lineage>
</organism>
<name>A0A450ZCA0_9GAMM</name>
<dbReference type="AlphaFoldDB" id="A0A450ZCA0"/>
<evidence type="ECO:0000313" key="3">
    <source>
        <dbReference type="EMBL" id="VFK64463.1"/>
    </source>
</evidence>
<dbReference type="EMBL" id="CAADFV010000002">
    <property type="protein sequence ID" value="VFK50306.1"/>
    <property type="molecule type" value="Genomic_DNA"/>
</dbReference>
<evidence type="ECO:0000313" key="2">
    <source>
        <dbReference type="EMBL" id="VFK51431.1"/>
    </source>
</evidence>
<accession>A0A450ZCA0</accession>
<proteinExistence type="predicted"/>